<name>A0A5M8QPF2_9MICO</name>
<reference evidence="1 2" key="1">
    <citation type="submission" date="2019-08" db="EMBL/GenBank/DDBJ databases">
        <title>Agrococcus lahaulensis sp. nov., isolated from a cold desert of the Indian Himalayas.</title>
        <authorList>
            <person name="Qu J.H."/>
        </authorList>
    </citation>
    <scope>NUCLEOTIDE SEQUENCE [LARGE SCALE GENOMIC DNA]</scope>
    <source>
        <strain evidence="1 2">NS18</strain>
    </source>
</reference>
<evidence type="ECO:0000313" key="1">
    <source>
        <dbReference type="EMBL" id="KAA6436423.1"/>
    </source>
</evidence>
<gene>
    <name evidence="1" type="ORF">FQ330_03190</name>
</gene>
<comment type="caution">
    <text evidence="1">The sequence shown here is derived from an EMBL/GenBank/DDBJ whole genome shotgun (WGS) entry which is preliminary data.</text>
</comment>
<dbReference type="EMBL" id="VOIR01000011">
    <property type="protein sequence ID" value="KAA6436423.1"/>
    <property type="molecule type" value="Genomic_DNA"/>
</dbReference>
<protein>
    <submittedName>
        <fullName evidence="1">Uncharacterized protein</fullName>
    </submittedName>
</protein>
<dbReference type="Proteomes" id="UP000323221">
    <property type="component" value="Unassembled WGS sequence"/>
</dbReference>
<sequence>MAYLTQGMFVRAYQKPQTDTPPDQLLDPSNPAVLPPSARATRLALKAQANRATSTVMKQANNLAAGADKDGEQVRGWKNLCSAALWGMVSTMPRTSGAKTVEAYELWFLTQEGNLDRLRATARELANRFHDQYGYYLTAQVALDVMTLRILDETWDGAEGEILGKDLLATSAILKELGSYSGWEYLRVRFATDFEDATFAVDLIVENMLGEPVIGWQVKNGPYFVSTARRQNSRFHRDKVKNIKANNLWLETNPTALSVRYLDTADIKAGILRSIKNGMFLRELKAFEKDSSRVLYPNEHLVEVVPADAPPLLHRTPEEGMKHSSAHHVFL</sequence>
<organism evidence="1 2">
    <name type="scientific">Agrococcus sediminis</name>
    <dbReference type="NCBI Taxonomy" id="2599924"/>
    <lineage>
        <taxon>Bacteria</taxon>
        <taxon>Bacillati</taxon>
        <taxon>Actinomycetota</taxon>
        <taxon>Actinomycetes</taxon>
        <taxon>Micrococcales</taxon>
        <taxon>Microbacteriaceae</taxon>
        <taxon>Agrococcus</taxon>
    </lineage>
</organism>
<dbReference type="AlphaFoldDB" id="A0A5M8QPF2"/>
<keyword evidence="2" id="KW-1185">Reference proteome</keyword>
<evidence type="ECO:0000313" key="2">
    <source>
        <dbReference type="Proteomes" id="UP000323221"/>
    </source>
</evidence>
<accession>A0A5M8QPF2</accession>
<dbReference type="RefSeq" id="WP_146355164.1">
    <property type="nucleotide sequence ID" value="NZ_VOIR01000011.1"/>
</dbReference>
<proteinExistence type="predicted"/>